<dbReference type="Proteomes" id="UP000298652">
    <property type="component" value="Chromosome 5"/>
</dbReference>
<reference evidence="1" key="1">
    <citation type="submission" date="2019-03" db="EMBL/GenBank/DDBJ databases">
        <title>WGS assembly of Setaria viridis.</title>
        <authorList>
            <person name="Huang P."/>
            <person name="Jenkins J."/>
            <person name="Grimwood J."/>
            <person name="Barry K."/>
            <person name="Healey A."/>
            <person name="Mamidi S."/>
            <person name="Sreedasyam A."/>
            <person name="Shu S."/>
            <person name="Feldman M."/>
            <person name="Wu J."/>
            <person name="Yu Y."/>
            <person name="Chen C."/>
            <person name="Johnson J."/>
            <person name="Rokhsar D."/>
            <person name="Baxter I."/>
            <person name="Schmutz J."/>
            <person name="Brutnell T."/>
            <person name="Kellogg E."/>
        </authorList>
    </citation>
    <scope>NUCLEOTIDE SEQUENCE [LARGE SCALE GENOMIC DNA]</scope>
</reference>
<dbReference type="AlphaFoldDB" id="A0A4U6UBG6"/>
<keyword evidence="2" id="KW-1185">Reference proteome</keyword>
<gene>
    <name evidence="1" type="ORF">SEVIR_5G042366v2</name>
</gene>
<dbReference type="EMBL" id="CM016556">
    <property type="protein sequence ID" value="TKW12542.1"/>
    <property type="molecule type" value="Genomic_DNA"/>
</dbReference>
<dbReference type="Gramene" id="TKW12542">
    <property type="protein sequence ID" value="TKW12542"/>
    <property type="gene ID" value="SEVIR_5G042366v2"/>
</dbReference>
<sequence length="140" mass="14822">MGLLCCRRRHGFLSAATTARFPLPATVRPSLCFAVAAVLWICCIVVSLDQKPSLCACRARSWPDAVSLPGHGRMPPLCQAMAGCCLACEAVAPCGRPWLSAGRQLLPLCDAAVCLLPRGCLAVAGRCVPHDVCLPILVLR</sequence>
<accession>A0A4U6UBG6</accession>
<organism evidence="1 2">
    <name type="scientific">Setaria viridis</name>
    <name type="common">Green bristlegrass</name>
    <name type="synonym">Setaria italica subsp. viridis</name>
    <dbReference type="NCBI Taxonomy" id="4556"/>
    <lineage>
        <taxon>Eukaryota</taxon>
        <taxon>Viridiplantae</taxon>
        <taxon>Streptophyta</taxon>
        <taxon>Embryophyta</taxon>
        <taxon>Tracheophyta</taxon>
        <taxon>Spermatophyta</taxon>
        <taxon>Magnoliopsida</taxon>
        <taxon>Liliopsida</taxon>
        <taxon>Poales</taxon>
        <taxon>Poaceae</taxon>
        <taxon>PACMAD clade</taxon>
        <taxon>Panicoideae</taxon>
        <taxon>Panicodae</taxon>
        <taxon>Paniceae</taxon>
        <taxon>Cenchrinae</taxon>
        <taxon>Setaria</taxon>
    </lineage>
</organism>
<protein>
    <submittedName>
        <fullName evidence="1">Uncharacterized protein</fullName>
    </submittedName>
</protein>
<evidence type="ECO:0000313" key="1">
    <source>
        <dbReference type="EMBL" id="TKW12542.1"/>
    </source>
</evidence>
<proteinExistence type="predicted"/>
<name>A0A4U6UBG6_SETVI</name>
<evidence type="ECO:0000313" key="2">
    <source>
        <dbReference type="Proteomes" id="UP000298652"/>
    </source>
</evidence>